<dbReference type="InterPro" id="IPR044607">
    <property type="entry name" value="RKD-like"/>
</dbReference>
<dbReference type="EMBL" id="CP097511">
    <property type="protein sequence ID" value="URE48013.1"/>
    <property type="molecule type" value="Genomic_DNA"/>
</dbReference>
<evidence type="ECO:0000256" key="2">
    <source>
        <dbReference type="ARBA" id="ARBA00023015"/>
    </source>
</evidence>
<dbReference type="InterPro" id="IPR003035">
    <property type="entry name" value="RWP-RK_dom"/>
</dbReference>
<proteinExistence type="predicted"/>
<feature type="non-terminal residue" evidence="9">
    <location>
        <position position="158"/>
    </location>
</feature>
<dbReference type="PANTHER" id="PTHR46373:SF9">
    <property type="entry name" value="OS01G0246500 PROTEIN"/>
    <property type="match status" value="1"/>
</dbReference>
<feature type="domain" description="RWP-RK" evidence="8">
    <location>
        <begin position="13"/>
        <end position="101"/>
    </location>
</feature>
<evidence type="ECO:0000256" key="7">
    <source>
        <dbReference type="SAM" id="MobiDB-lite"/>
    </source>
</evidence>
<dbReference type="OrthoDB" id="6270329at2759"/>
<evidence type="ECO:0000256" key="5">
    <source>
        <dbReference type="ARBA" id="ARBA00023163"/>
    </source>
</evidence>
<accession>A0A9E7IEY5</accession>
<evidence type="ECO:0000256" key="3">
    <source>
        <dbReference type="ARBA" id="ARBA00023054"/>
    </source>
</evidence>
<name>A0A9E7IEY5_9LILI</name>
<dbReference type="GO" id="GO:0003700">
    <property type="term" value="F:DNA-binding transcription factor activity"/>
    <property type="evidence" value="ECO:0007669"/>
    <property type="project" value="InterPro"/>
</dbReference>
<feature type="region of interest" description="Disordered" evidence="7">
    <location>
        <begin position="71"/>
        <end position="143"/>
    </location>
</feature>
<evidence type="ECO:0000313" key="10">
    <source>
        <dbReference type="Proteomes" id="UP001055439"/>
    </source>
</evidence>
<dbReference type="PANTHER" id="PTHR46373">
    <property type="entry name" value="PROTEIN RKD4"/>
    <property type="match status" value="1"/>
</dbReference>
<dbReference type="GO" id="GO:0003677">
    <property type="term" value="F:DNA binding"/>
    <property type="evidence" value="ECO:0007669"/>
    <property type="project" value="UniProtKB-KW"/>
</dbReference>
<gene>
    <name evidence="9" type="ORF">MUK42_14595</name>
</gene>
<feature type="compositionally biased region" description="Acidic residues" evidence="7">
    <location>
        <begin position="125"/>
        <end position="134"/>
    </location>
</feature>
<evidence type="ECO:0000256" key="1">
    <source>
        <dbReference type="ARBA" id="ARBA00004049"/>
    </source>
</evidence>
<dbReference type="Pfam" id="PF02042">
    <property type="entry name" value="RWP-RK"/>
    <property type="match status" value="1"/>
</dbReference>
<organism evidence="9 10">
    <name type="scientific">Musa troglodytarum</name>
    <name type="common">fe'i banana</name>
    <dbReference type="NCBI Taxonomy" id="320322"/>
    <lineage>
        <taxon>Eukaryota</taxon>
        <taxon>Viridiplantae</taxon>
        <taxon>Streptophyta</taxon>
        <taxon>Embryophyta</taxon>
        <taxon>Tracheophyta</taxon>
        <taxon>Spermatophyta</taxon>
        <taxon>Magnoliopsida</taxon>
        <taxon>Liliopsida</taxon>
        <taxon>Zingiberales</taxon>
        <taxon>Musaceae</taxon>
        <taxon>Musa</taxon>
    </lineage>
</organism>
<dbReference type="AlphaFoldDB" id="A0A9E7IEY5"/>
<evidence type="ECO:0000313" key="9">
    <source>
        <dbReference type="EMBL" id="URE48013.1"/>
    </source>
</evidence>
<dbReference type="PROSITE" id="PS51519">
    <property type="entry name" value="RWP_RK"/>
    <property type="match status" value="1"/>
</dbReference>
<dbReference type="Proteomes" id="UP001055439">
    <property type="component" value="Chromosome 9"/>
</dbReference>
<keyword evidence="4" id="KW-0238">DNA-binding</keyword>
<evidence type="ECO:0000256" key="4">
    <source>
        <dbReference type="ARBA" id="ARBA00023125"/>
    </source>
</evidence>
<reference evidence="9" key="1">
    <citation type="submission" date="2022-05" db="EMBL/GenBank/DDBJ databases">
        <title>The Musa troglodytarum L. genome provides insights into the mechanism of non-climacteric behaviour and enrichment of carotenoids.</title>
        <authorList>
            <person name="Wang J."/>
        </authorList>
    </citation>
    <scope>NUCLEOTIDE SEQUENCE</scope>
    <source>
        <tissue evidence="9">Leaf</tissue>
    </source>
</reference>
<feature type="region of interest" description="Disordered" evidence="7">
    <location>
        <begin position="1"/>
        <end position="32"/>
    </location>
</feature>
<sequence>MTSAPPLEASGSRSPRPQQQQQARPPPSGTLTFDEISKLFSLPIAEAAPVLGVCTSVLKKICRDYGIVRTSNPAQESSKMQRVSMPGHVSQLQGSRLEETERTAPGEGETTTEKDDSQEVQDSSNEGEEPDSGAEDNGIVTKPSALLCSLRRKSVEYG</sequence>
<comment type="function">
    <text evidence="1">Putative transcription factor.</text>
</comment>
<keyword evidence="10" id="KW-1185">Reference proteome</keyword>
<evidence type="ECO:0000259" key="8">
    <source>
        <dbReference type="PROSITE" id="PS51519"/>
    </source>
</evidence>
<feature type="compositionally biased region" description="Low complexity" evidence="7">
    <location>
        <begin position="9"/>
        <end position="23"/>
    </location>
</feature>
<feature type="compositionally biased region" description="Polar residues" evidence="7">
    <location>
        <begin position="71"/>
        <end position="81"/>
    </location>
</feature>
<keyword evidence="2" id="KW-0805">Transcription regulation</keyword>
<keyword evidence="5" id="KW-0804">Transcription</keyword>
<evidence type="ECO:0000256" key="6">
    <source>
        <dbReference type="ARBA" id="ARBA00023242"/>
    </source>
</evidence>
<keyword evidence="3" id="KW-0175">Coiled coil</keyword>
<protein>
    <submittedName>
        <fullName evidence="9">RWP-RK domain</fullName>
    </submittedName>
</protein>
<keyword evidence="6" id="KW-0539">Nucleus</keyword>